<dbReference type="Proteomes" id="UP000633619">
    <property type="component" value="Unassembled WGS sequence"/>
</dbReference>
<dbReference type="SUPFAM" id="SSF160755">
    <property type="entry name" value="YugN-like"/>
    <property type="match status" value="1"/>
</dbReference>
<name>A0A8I1DEG0_THEIN</name>
<dbReference type="Pfam" id="PF08868">
    <property type="entry name" value="YugN"/>
    <property type="match status" value="1"/>
</dbReference>
<dbReference type="AlphaFoldDB" id="A0A8I1DEG0"/>
<evidence type="ECO:0000313" key="1">
    <source>
        <dbReference type="EMBL" id="MBH8593716.1"/>
    </source>
</evidence>
<proteinExistence type="predicted"/>
<reference evidence="1 2" key="1">
    <citation type="submission" date="2020-12" db="EMBL/GenBank/DDBJ databases">
        <title>WGS of Thermoactinomyces spp.</title>
        <authorList>
            <person name="Cheng K."/>
        </authorList>
    </citation>
    <scope>NUCLEOTIDE SEQUENCE [LARGE SCALE GENOMIC DNA]</scope>
    <source>
        <strain evidence="2">CICC 10671\DSM 43846</strain>
    </source>
</reference>
<gene>
    <name evidence="1" type="ORF">I8U20_00030</name>
</gene>
<dbReference type="RefSeq" id="WP_181731193.1">
    <property type="nucleotide sequence ID" value="NZ_JACEIR010000001.1"/>
</dbReference>
<keyword evidence="2" id="KW-1185">Reference proteome</keyword>
<comment type="caution">
    <text evidence="1">The sequence shown here is derived from an EMBL/GenBank/DDBJ whole genome shotgun (WGS) entry which is preliminary data.</text>
</comment>
<accession>A0A8I1DEG0</accession>
<dbReference type="Gene3D" id="3.30.310.100">
    <property type="entry name" value="YugN-like"/>
    <property type="match status" value="1"/>
</dbReference>
<dbReference type="InterPro" id="IPR014967">
    <property type="entry name" value="Uncharacterised_YugN-like"/>
</dbReference>
<protein>
    <recommendedName>
        <fullName evidence="3">YugN-like family protein</fullName>
    </recommendedName>
</protein>
<dbReference type="EMBL" id="JAECVW010000001">
    <property type="protein sequence ID" value="MBH8593716.1"/>
    <property type="molecule type" value="Genomic_DNA"/>
</dbReference>
<dbReference type="InterPro" id="IPR036491">
    <property type="entry name" value="YugN-like_sf"/>
</dbReference>
<sequence length="140" mass="15944">MITISSKIEGLQIPYGILQEQLEPEDFHLGGGYDYDHGYLDKPLDWESDQGYRYYLRIPLYTVKGELESRDAIVKIGKPFIIKHEFLTKNDQSGDIGLVSSLVNQFSKPVPSADEPIDKKWIQRAEKVIQTIESKLATVS</sequence>
<organism evidence="1 2">
    <name type="scientific">Thermoactinomyces intermedius</name>
    <dbReference type="NCBI Taxonomy" id="2024"/>
    <lineage>
        <taxon>Bacteria</taxon>
        <taxon>Bacillati</taxon>
        <taxon>Bacillota</taxon>
        <taxon>Bacilli</taxon>
        <taxon>Bacillales</taxon>
        <taxon>Thermoactinomycetaceae</taxon>
        <taxon>Thermoactinomyces</taxon>
    </lineage>
</organism>
<evidence type="ECO:0008006" key="3">
    <source>
        <dbReference type="Google" id="ProtNLM"/>
    </source>
</evidence>
<evidence type="ECO:0000313" key="2">
    <source>
        <dbReference type="Proteomes" id="UP000633619"/>
    </source>
</evidence>